<dbReference type="InterPro" id="IPR027446">
    <property type="entry name" value="VSG_C_dom_sf"/>
</dbReference>
<keyword evidence="8" id="KW-0732">Signal</keyword>
<keyword evidence="3" id="KW-1003">Cell membrane</keyword>
<feature type="chain" id="PRO_5013244100" evidence="8">
    <location>
        <begin position="29"/>
        <end position="502"/>
    </location>
</feature>
<dbReference type="EMBL" id="KX700749">
    <property type="protein sequence ID" value="APD74705.1"/>
    <property type="molecule type" value="Genomic_DNA"/>
</dbReference>
<keyword evidence="5" id="KW-0472">Membrane</keyword>
<keyword evidence="6" id="KW-0325">Glycoprotein</keyword>
<accession>A0A1J0RA10</accession>
<dbReference type="GO" id="GO:0098552">
    <property type="term" value="C:side of membrane"/>
    <property type="evidence" value="ECO:0007669"/>
    <property type="project" value="UniProtKB-KW"/>
</dbReference>
<name>A0A1J0RA10_9TRYP</name>
<comment type="subcellular location">
    <subcellularLocation>
        <location evidence="2">Cell membrane</location>
        <topology evidence="2">Lipid-anchor</topology>
        <topology evidence="2">GPI-anchor</topology>
    </subcellularLocation>
</comment>
<dbReference type="GO" id="GO:0005886">
    <property type="term" value="C:plasma membrane"/>
    <property type="evidence" value="ECO:0007669"/>
    <property type="project" value="UniProtKB-SubCell"/>
</dbReference>
<evidence type="ECO:0000256" key="7">
    <source>
        <dbReference type="ARBA" id="ARBA00023288"/>
    </source>
</evidence>
<comment type="function">
    <text evidence="1">VSG forms a coat on the surface of the parasite. The trypanosome evades the immune response of the host by expressing a series of antigenically distinct VSGs from an estimated 1000 VSG genes.</text>
</comment>
<dbReference type="SUPFAM" id="SSF118251">
    <property type="entry name" value="Variant surface glycoprotein MITAT 1.2, VSG 221, C-terminal domain"/>
    <property type="match status" value="1"/>
</dbReference>
<sequence>MRHRPLNYAIQTLAVLFAVVMRVSQADSQTGDSEHDKVNTACQEAAAAAGLSERYNQLAKATAYNARTLMITSAMWRQKAAETSDPAKASTLTAISEVASSLALQALAKHSERAAKMSAASKRLAERAAFLDGVHYVIKPTFAKQTNPFKVNSAKLEIRSAGAKSLANTCDKAARQASGKNIQPSAAGAATWKKLKYSTDRELVKLVPTQTVTLTFGISGRRNTDTDARYVATVSNCDGTIISTSEPTLDTIGTPTPTLESIYEQNTLSKGCAHKTINADDNDAEMKRLLKTICEAQKAAAITVPSVADLTLENLASNPAVILTVRNGAPQFHKLHDSSETAATEKIKNYIKETLGTTPEKFTELFVEKIKDEDASYRGPKETTKVKRQALAEQQEAGAAIAYFQDKRAVKPQAEKAKASSATDKCKADTDETKCTEDKDCAYKDGKCKLKEGVKAEKDNKTTTNTTGSNSFIINKAPLWLVNFTSRTTLLRVIGKEFLLIL</sequence>
<keyword evidence="4" id="KW-0336">GPI-anchor</keyword>
<feature type="signal peptide" evidence="8">
    <location>
        <begin position="1"/>
        <end position="28"/>
    </location>
</feature>
<organism evidence="9">
    <name type="scientific">Trypanosoma brucei</name>
    <dbReference type="NCBI Taxonomy" id="5691"/>
    <lineage>
        <taxon>Eukaryota</taxon>
        <taxon>Discoba</taxon>
        <taxon>Euglenozoa</taxon>
        <taxon>Kinetoplastea</taxon>
        <taxon>Metakinetoplastina</taxon>
        <taxon>Trypanosomatida</taxon>
        <taxon>Trypanosomatidae</taxon>
        <taxon>Trypanosoma</taxon>
    </lineage>
</organism>
<proteinExistence type="predicted"/>
<evidence type="ECO:0000256" key="1">
    <source>
        <dbReference type="ARBA" id="ARBA00002523"/>
    </source>
</evidence>
<evidence type="ECO:0000313" key="9">
    <source>
        <dbReference type="EMBL" id="APD74705.1"/>
    </source>
</evidence>
<evidence type="ECO:0000256" key="4">
    <source>
        <dbReference type="ARBA" id="ARBA00022622"/>
    </source>
</evidence>
<reference evidence="9" key="1">
    <citation type="submission" date="2016-08" db="EMBL/GenBank/DDBJ databases">
        <title>VSG repertoire of Trypanosoma brucei EATRO 1125.</title>
        <authorList>
            <person name="Cross G.A."/>
        </authorList>
    </citation>
    <scope>NUCLEOTIDE SEQUENCE</scope>
    <source>
        <strain evidence="9">EATRO 1125</strain>
    </source>
</reference>
<evidence type="ECO:0000256" key="8">
    <source>
        <dbReference type="SAM" id="SignalP"/>
    </source>
</evidence>
<evidence type="ECO:0000256" key="3">
    <source>
        <dbReference type="ARBA" id="ARBA00022475"/>
    </source>
</evidence>
<protein>
    <submittedName>
        <fullName evidence="9">Variant surface glycoprotein 1125.4175</fullName>
    </submittedName>
</protein>
<evidence type="ECO:0000256" key="2">
    <source>
        <dbReference type="ARBA" id="ARBA00004609"/>
    </source>
</evidence>
<evidence type="ECO:0000256" key="5">
    <source>
        <dbReference type="ARBA" id="ARBA00023136"/>
    </source>
</evidence>
<evidence type="ECO:0000256" key="6">
    <source>
        <dbReference type="ARBA" id="ARBA00023180"/>
    </source>
</evidence>
<dbReference type="VEuPathDB" id="TriTrypDB:Tb427_000085300"/>
<keyword evidence="7" id="KW-0449">Lipoprotein</keyword>
<dbReference type="AlphaFoldDB" id="A0A1J0RA10"/>